<dbReference type="KEGG" id="lsd:EMK97_05585"/>
<protein>
    <submittedName>
        <fullName evidence="4">DUF115 domain-containing protein</fullName>
    </submittedName>
</protein>
<evidence type="ECO:0000259" key="3">
    <source>
        <dbReference type="Pfam" id="PF20157"/>
    </source>
</evidence>
<dbReference type="InterPro" id="IPR002826">
    <property type="entry name" value="MptE-like"/>
</dbReference>
<dbReference type="Proteomes" id="UP000290244">
    <property type="component" value="Chromosome"/>
</dbReference>
<dbReference type="OrthoDB" id="7254531at2"/>
<feature type="coiled-coil region" evidence="1">
    <location>
        <begin position="8"/>
        <end position="35"/>
    </location>
</feature>
<reference evidence="4 5" key="1">
    <citation type="submission" date="2018-12" db="EMBL/GenBank/DDBJ databases">
        <title>Complete genome of Litorilituus sediminis.</title>
        <authorList>
            <person name="Liu A."/>
            <person name="Rong J."/>
        </authorList>
    </citation>
    <scope>NUCLEOTIDE SEQUENCE [LARGE SCALE GENOMIC DNA]</scope>
    <source>
        <strain evidence="4 5">JCM 17549</strain>
    </source>
</reference>
<dbReference type="RefSeq" id="WP_130600191.1">
    <property type="nucleotide sequence ID" value="NZ_CP034759.1"/>
</dbReference>
<dbReference type="PANTHER" id="PTHR41786">
    <property type="entry name" value="MOTILITY ACCESSORY FACTOR MAF"/>
    <property type="match status" value="1"/>
</dbReference>
<feature type="domain" description="Glycosyltransferase Maf N-terminal" evidence="3">
    <location>
        <begin position="63"/>
        <end position="281"/>
    </location>
</feature>
<gene>
    <name evidence="4" type="ORF">EMK97_05585</name>
</gene>
<name>A0A4P6P2A3_9GAMM</name>
<dbReference type="EMBL" id="CP034759">
    <property type="protein sequence ID" value="QBG35224.1"/>
    <property type="molecule type" value="Genomic_DNA"/>
</dbReference>
<evidence type="ECO:0000313" key="4">
    <source>
        <dbReference type="EMBL" id="QBG35224.1"/>
    </source>
</evidence>
<proteinExistence type="predicted"/>
<organism evidence="4 5">
    <name type="scientific">Litorilituus sediminis</name>
    <dbReference type="NCBI Taxonomy" id="718192"/>
    <lineage>
        <taxon>Bacteria</taxon>
        <taxon>Pseudomonadati</taxon>
        <taxon>Pseudomonadota</taxon>
        <taxon>Gammaproteobacteria</taxon>
        <taxon>Alteromonadales</taxon>
        <taxon>Colwelliaceae</taxon>
        <taxon>Litorilituus</taxon>
    </lineage>
</organism>
<dbReference type="InterPro" id="IPR045376">
    <property type="entry name" value="Maf_N"/>
</dbReference>
<evidence type="ECO:0000313" key="5">
    <source>
        <dbReference type="Proteomes" id="UP000290244"/>
    </source>
</evidence>
<dbReference type="AlphaFoldDB" id="A0A4P6P2A3"/>
<keyword evidence="1" id="KW-0175">Coiled coil</keyword>
<evidence type="ECO:0000256" key="1">
    <source>
        <dbReference type="SAM" id="Coils"/>
    </source>
</evidence>
<dbReference type="Gene3D" id="3.90.1480.10">
    <property type="entry name" value="Alpha-2,3-sialyltransferase"/>
    <property type="match status" value="1"/>
</dbReference>
<keyword evidence="5" id="KW-1185">Reference proteome</keyword>
<accession>A0A4P6P2A3</accession>
<dbReference type="Pfam" id="PF20157">
    <property type="entry name" value="Maf_flag10_N"/>
    <property type="match status" value="1"/>
</dbReference>
<feature type="domain" description="6-hydroxymethylpterin diphosphokinase MptE-like" evidence="2">
    <location>
        <begin position="308"/>
        <end position="484"/>
    </location>
</feature>
<dbReference type="PANTHER" id="PTHR41786:SF1">
    <property type="entry name" value="6-HYDROXYMETHYLPTERIN DIPHOSPHOKINASE MPTE-LIKE DOMAIN-CONTAINING PROTEIN"/>
    <property type="match status" value="1"/>
</dbReference>
<dbReference type="Pfam" id="PF01973">
    <property type="entry name" value="MptE-like"/>
    <property type="match status" value="1"/>
</dbReference>
<sequence>MAKSIPTQAELVAKIEKLEQKAQQVEQRLKGQLHSDDIEANLQRIADRMSLLACNEDMLLAQFEENLSTFEEYFPDIYQVIKDHKPTRYFVEIVDGFANIFDEETKQHIYKYPAYLMATAQLEQYQKSPQSTHSTFEMNEENKGNFIHSKHLNEVLKVLHRRTDAENSPNKGLPNTLGSLVIFGAGLGYHLELLIAQHTIHNLYLIEPELDLFYASLYTANWRYIFEYLDSQKCNLHLSLGIQDNEFFDDLLYQTYQNGRYDVVKTFGYVHYQSPSIETLLSIYKARFYEMIQGWGFFDDGVMSLSHTLSNLKLNVPLLKKSAQDNDKHKNIPVFVVGNGPSLDQTIELIKQYQDKAIVISCGSALSALKNYGIKVDFHCEQERTIPVAEKVKEYGDAEFIKSHVLLAPSTVHPETFKLFDRAIMCPKSREPSTDIIVNDEVGKELFEPTVYINPTVSNTAIAMGYFLGFREFYLFGVDLGHKQGGQHHSSKSIYYDQNGEDLSLYFTEESQITVPGNFGGEFVCNDFFNMSRTMIEKLLQSRSGIRCVNLSDGAKIAHAQPARTIELTERASIDKASLVDDIYHHSAWFDKDYALYQRVIDKVDVAKFKEICQQLADIIAKPITSVAQGVEMLRKQSLEAAKLEVGPYTHFSLLLDGTLLHYQAMLTRILYEASDEDTAIKDFNEAVVHYQNLLAEAPSYYQENYLTPHITSADWWND</sequence>
<evidence type="ECO:0000259" key="2">
    <source>
        <dbReference type="Pfam" id="PF01973"/>
    </source>
</evidence>